<dbReference type="EMBL" id="UINC01125997">
    <property type="protein sequence ID" value="SVD04202.1"/>
    <property type="molecule type" value="Genomic_DNA"/>
</dbReference>
<reference evidence="1" key="1">
    <citation type="submission" date="2018-05" db="EMBL/GenBank/DDBJ databases">
        <authorList>
            <person name="Lanie J.A."/>
            <person name="Ng W.-L."/>
            <person name="Kazmierczak K.M."/>
            <person name="Andrzejewski T.M."/>
            <person name="Davidsen T.M."/>
            <person name="Wayne K.J."/>
            <person name="Tettelin H."/>
            <person name="Glass J.I."/>
            <person name="Rusch D."/>
            <person name="Podicherti R."/>
            <person name="Tsui H.-C.T."/>
            <person name="Winkler M.E."/>
        </authorList>
    </citation>
    <scope>NUCLEOTIDE SEQUENCE</scope>
</reference>
<name>A0A382S3Q2_9ZZZZ</name>
<sequence length="44" mass="4981">MSRTSSDKFNFRIKTLKLHAPMVQTKLSVTNFSASINGIIVNRK</sequence>
<accession>A0A382S3Q2</accession>
<feature type="non-terminal residue" evidence="1">
    <location>
        <position position="44"/>
    </location>
</feature>
<proteinExistence type="predicted"/>
<evidence type="ECO:0000313" key="1">
    <source>
        <dbReference type="EMBL" id="SVD04202.1"/>
    </source>
</evidence>
<organism evidence="1">
    <name type="scientific">marine metagenome</name>
    <dbReference type="NCBI Taxonomy" id="408172"/>
    <lineage>
        <taxon>unclassified sequences</taxon>
        <taxon>metagenomes</taxon>
        <taxon>ecological metagenomes</taxon>
    </lineage>
</organism>
<gene>
    <name evidence="1" type="ORF">METZ01_LOCUS357056</name>
</gene>
<protein>
    <submittedName>
        <fullName evidence="1">Uncharacterized protein</fullName>
    </submittedName>
</protein>
<dbReference type="AlphaFoldDB" id="A0A382S3Q2"/>